<dbReference type="RefSeq" id="XP_012206399.1">
    <property type="nucleotide sequence ID" value="XM_012351009.1"/>
</dbReference>
<dbReference type="EMBL" id="KK583261">
    <property type="protein sequence ID" value="KDO22842.1"/>
    <property type="molecule type" value="Genomic_DNA"/>
</dbReference>
<dbReference type="InterPro" id="IPR011989">
    <property type="entry name" value="ARM-like"/>
</dbReference>
<accession>A0A067C7Q6</accession>
<dbReference type="SUPFAM" id="SSF48371">
    <property type="entry name" value="ARM repeat"/>
    <property type="match status" value="1"/>
</dbReference>
<name>A0A067C7Q6_SAPPC</name>
<evidence type="ECO:0000256" key="1">
    <source>
        <dbReference type="ARBA" id="ARBA00005462"/>
    </source>
</evidence>
<organism evidence="3 4">
    <name type="scientific">Saprolegnia parasitica (strain CBS 223.65)</name>
    <dbReference type="NCBI Taxonomy" id="695850"/>
    <lineage>
        <taxon>Eukaryota</taxon>
        <taxon>Sar</taxon>
        <taxon>Stramenopiles</taxon>
        <taxon>Oomycota</taxon>
        <taxon>Saprolegniomycetes</taxon>
        <taxon>Saprolegniales</taxon>
        <taxon>Saprolegniaceae</taxon>
        <taxon>Saprolegnia</taxon>
    </lineage>
</organism>
<dbReference type="InterPro" id="IPR045156">
    <property type="entry name" value="Vac8"/>
</dbReference>
<sequence>MVESLTKMPEERVLQPLYAPTASPDIEIQQQVARCLALFVSKPSSQPTLLRRSALQLILGFVKSPDALSQRLGTLAIGNLAVSAANHKDLFDQGAIGALLHLETASDAETRRCLAFAINDVAGNEVNLAQLDKMGILRTIIGIMERLPCALETRFYATFALGKLAMNATHQRPIAWTNPAVDATLALMTQGESLHAQYQAVSAMSIARTPNLLLALVVAASAAFHVAYIELDRELAALSCSWTLSDAHKLPTTTSPLHHLCLGRH</sequence>
<dbReference type="GO" id="GO:0043495">
    <property type="term" value="F:protein-membrane adaptor activity"/>
    <property type="evidence" value="ECO:0007669"/>
    <property type="project" value="InterPro"/>
</dbReference>
<keyword evidence="2" id="KW-0677">Repeat</keyword>
<evidence type="ECO:0000313" key="4">
    <source>
        <dbReference type="Proteomes" id="UP000030745"/>
    </source>
</evidence>
<evidence type="ECO:0000256" key="2">
    <source>
        <dbReference type="ARBA" id="ARBA00022737"/>
    </source>
</evidence>
<dbReference type="GO" id="GO:0071562">
    <property type="term" value="P:nucleus-vacuole junction assembly"/>
    <property type="evidence" value="ECO:0007669"/>
    <property type="project" value="InterPro"/>
</dbReference>
<dbReference type="InterPro" id="IPR016024">
    <property type="entry name" value="ARM-type_fold"/>
</dbReference>
<keyword evidence="4" id="KW-1185">Reference proteome</keyword>
<dbReference type="OrthoDB" id="1683831at2759"/>
<proteinExistence type="inferred from homology"/>
<evidence type="ECO:0008006" key="5">
    <source>
        <dbReference type="Google" id="ProtNLM"/>
    </source>
</evidence>
<dbReference type="KEGG" id="spar:SPRG_11979"/>
<gene>
    <name evidence="3" type="ORF">SPRG_11979</name>
</gene>
<dbReference type="Proteomes" id="UP000030745">
    <property type="component" value="Unassembled WGS sequence"/>
</dbReference>
<dbReference type="AlphaFoldDB" id="A0A067C7Q6"/>
<evidence type="ECO:0000313" key="3">
    <source>
        <dbReference type="EMBL" id="KDO22842.1"/>
    </source>
</evidence>
<dbReference type="VEuPathDB" id="FungiDB:SPRG_11979"/>
<comment type="similarity">
    <text evidence="1">Belongs to the beta-catenin family.</text>
</comment>
<dbReference type="GeneID" id="24133981"/>
<protein>
    <recommendedName>
        <fullName evidence="5">Armadillo repeat-containing domain-containing protein</fullName>
    </recommendedName>
</protein>
<dbReference type="PANTHER" id="PTHR47249:SF1">
    <property type="entry name" value="VACUOLAR PROTEIN 8"/>
    <property type="match status" value="1"/>
</dbReference>
<dbReference type="PANTHER" id="PTHR47249">
    <property type="entry name" value="VACUOLAR PROTEIN 8"/>
    <property type="match status" value="1"/>
</dbReference>
<dbReference type="Gene3D" id="1.25.10.10">
    <property type="entry name" value="Leucine-rich Repeat Variant"/>
    <property type="match status" value="1"/>
</dbReference>
<reference evidence="3 4" key="1">
    <citation type="journal article" date="2013" name="PLoS Genet.">
        <title>Distinctive expansion of potential virulence genes in the genome of the oomycete fish pathogen Saprolegnia parasitica.</title>
        <authorList>
            <person name="Jiang R.H."/>
            <person name="de Bruijn I."/>
            <person name="Haas B.J."/>
            <person name="Belmonte R."/>
            <person name="Lobach L."/>
            <person name="Christie J."/>
            <person name="van den Ackerveken G."/>
            <person name="Bottin A."/>
            <person name="Bulone V."/>
            <person name="Diaz-Moreno S.M."/>
            <person name="Dumas B."/>
            <person name="Fan L."/>
            <person name="Gaulin E."/>
            <person name="Govers F."/>
            <person name="Grenville-Briggs L.J."/>
            <person name="Horner N.R."/>
            <person name="Levin J.Z."/>
            <person name="Mammella M."/>
            <person name="Meijer H.J."/>
            <person name="Morris P."/>
            <person name="Nusbaum C."/>
            <person name="Oome S."/>
            <person name="Phillips A.J."/>
            <person name="van Rooyen D."/>
            <person name="Rzeszutek E."/>
            <person name="Saraiva M."/>
            <person name="Secombes C.J."/>
            <person name="Seidl M.F."/>
            <person name="Snel B."/>
            <person name="Stassen J.H."/>
            <person name="Sykes S."/>
            <person name="Tripathy S."/>
            <person name="van den Berg H."/>
            <person name="Vega-Arreguin J.C."/>
            <person name="Wawra S."/>
            <person name="Young S.K."/>
            <person name="Zeng Q."/>
            <person name="Dieguez-Uribeondo J."/>
            <person name="Russ C."/>
            <person name="Tyler B.M."/>
            <person name="van West P."/>
        </authorList>
    </citation>
    <scope>NUCLEOTIDE SEQUENCE [LARGE SCALE GENOMIC DNA]</scope>
    <source>
        <strain evidence="3 4">CBS 223.65</strain>
    </source>
</reference>